<organism evidence="2 3">
    <name type="scientific">Thalassobacterium sedimentorum</name>
    <dbReference type="NCBI Taxonomy" id="3041258"/>
    <lineage>
        <taxon>Bacteria</taxon>
        <taxon>Pseudomonadati</taxon>
        <taxon>Verrucomicrobiota</taxon>
        <taxon>Opitutia</taxon>
        <taxon>Puniceicoccales</taxon>
        <taxon>Coraliomargaritaceae</taxon>
        <taxon>Thalassobacterium</taxon>
    </lineage>
</organism>
<dbReference type="RefSeq" id="WP_308985413.1">
    <property type="nucleotide sequence ID" value="NZ_JARXIC010000016.1"/>
</dbReference>
<keyword evidence="1" id="KW-0732">Signal</keyword>
<gene>
    <name evidence="2" type="ORF">QEH59_10970</name>
</gene>
<reference evidence="2 3" key="1">
    <citation type="submission" date="2023-04" db="EMBL/GenBank/DDBJ databases">
        <title>A novel bacteria isolated from coastal sediment.</title>
        <authorList>
            <person name="Liu X.-J."/>
            <person name="Du Z.-J."/>
        </authorList>
    </citation>
    <scope>NUCLEOTIDE SEQUENCE [LARGE SCALE GENOMIC DNA]</scope>
    <source>
        <strain evidence="2 3">SDUM461004</strain>
    </source>
</reference>
<evidence type="ECO:0000256" key="1">
    <source>
        <dbReference type="SAM" id="SignalP"/>
    </source>
</evidence>
<comment type="caution">
    <text evidence="2">The sequence shown here is derived from an EMBL/GenBank/DDBJ whole genome shotgun (WGS) entry which is preliminary data.</text>
</comment>
<proteinExistence type="predicted"/>
<accession>A0ABU1AJF3</accession>
<dbReference type="EMBL" id="JARXIC010000016">
    <property type="protein sequence ID" value="MDQ8194951.1"/>
    <property type="molecule type" value="Genomic_DNA"/>
</dbReference>
<sequence length="84" mass="9168">MRIKILALLSLSFAALVFTGCDGGKAQMGTQEANLLGIAKVEKESYQPSGSTTFAISTDELYTRKNYDGDKVTLLWGLVTLKDY</sequence>
<keyword evidence="3" id="KW-1185">Reference proteome</keyword>
<evidence type="ECO:0000313" key="2">
    <source>
        <dbReference type="EMBL" id="MDQ8194951.1"/>
    </source>
</evidence>
<dbReference type="PROSITE" id="PS51257">
    <property type="entry name" value="PROKAR_LIPOPROTEIN"/>
    <property type="match status" value="1"/>
</dbReference>
<name>A0ABU1AJF3_9BACT</name>
<feature type="chain" id="PRO_5046787194" evidence="1">
    <location>
        <begin position="20"/>
        <end position="84"/>
    </location>
</feature>
<evidence type="ECO:0000313" key="3">
    <source>
        <dbReference type="Proteomes" id="UP001243717"/>
    </source>
</evidence>
<feature type="signal peptide" evidence="1">
    <location>
        <begin position="1"/>
        <end position="19"/>
    </location>
</feature>
<protein>
    <submittedName>
        <fullName evidence="2">Uncharacterized protein</fullName>
    </submittedName>
</protein>
<dbReference type="Proteomes" id="UP001243717">
    <property type="component" value="Unassembled WGS sequence"/>
</dbReference>